<dbReference type="CDD" id="cd02042">
    <property type="entry name" value="ParAB_family"/>
    <property type="match status" value="1"/>
</dbReference>
<keyword evidence="2" id="KW-0378">Hydrolase</keyword>
<organism evidence="2">
    <name type="scientific">Mediterraneibacter gnavus</name>
    <name type="common">Ruminococcus gnavus</name>
    <dbReference type="NCBI Taxonomy" id="33038"/>
    <lineage>
        <taxon>Bacteria</taxon>
        <taxon>Bacillati</taxon>
        <taxon>Bacillota</taxon>
        <taxon>Clostridia</taxon>
        <taxon>Lachnospirales</taxon>
        <taxon>Lachnospiraceae</taxon>
        <taxon>Mediterraneibacter</taxon>
    </lineage>
</organism>
<reference evidence="2" key="1">
    <citation type="submission" date="2019-11" db="EMBL/GenBank/DDBJ databases">
        <authorList>
            <person name="Feng L."/>
        </authorList>
    </citation>
    <scope>NUCLEOTIDE SEQUENCE</scope>
    <source>
        <strain evidence="2">RgnavusLFYP19</strain>
    </source>
</reference>
<gene>
    <name evidence="2" type="primary">soj_5</name>
    <name evidence="2" type="ORF">RGLFYP19_01667</name>
</gene>
<dbReference type="EMBL" id="CACRUK010000022">
    <property type="protein sequence ID" value="VYU18994.1"/>
    <property type="molecule type" value="Genomic_DNA"/>
</dbReference>
<proteinExistence type="predicted"/>
<dbReference type="InterPro" id="IPR050678">
    <property type="entry name" value="DNA_Partitioning_ATPase"/>
</dbReference>
<name>A0A6N3CTS0_MEDGN</name>
<dbReference type="PANTHER" id="PTHR13696:SF52">
    <property type="entry name" value="PARA FAMILY PROTEIN CT_582"/>
    <property type="match status" value="1"/>
</dbReference>
<dbReference type="GO" id="GO:0016787">
    <property type="term" value="F:hydrolase activity"/>
    <property type="evidence" value="ECO:0007669"/>
    <property type="project" value="UniProtKB-KW"/>
</dbReference>
<dbReference type="Pfam" id="PF13614">
    <property type="entry name" value="AAA_31"/>
    <property type="match status" value="1"/>
</dbReference>
<dbReference type="EC" id="3.6.-.-" evidence="2"/>
<dbReference type="InterPro" id="IPR025669">
    <property type="entry name" value="AAA_dom"/>
</dbReference>
<dbReference type="SUPFAM" id="SSF52540">
    <property type="entry name" value="P-loop containing nucleoside triphosphate hydrolases"/>
    <property type="match status" value="1"/>
</dbReference>
<dbReference type="AlphaFoldDB" id="A0A6N3CTS0"/>
<dbReference type="PANTHER" id="PTHR13696">
    <property type="entry name" value="P-LOOP CONTAINING NUCLEOSIDE TRIPHOSPHATE HYDROLASE"/>
    <property type="match status" value="1"/>
</dbReference>
<evidence type="ECO:0000259" key="1">
    <source>
        <dbReference type="Pfam" id="PF13614"/>
    </source>
</evidence>
<sequence length="252" mass="28650">MFRNSEQKVKSMKRFVIGNLKGGVGKTTTAVNLAYSMAKLGKKVLVLDADPQTNLTPFFTKVNANGHTIKTVLQHPNLVRSAIYRTRYGNIDIIKGSTDLVENDAYDTNALLKALLQIHDRYDACIMDTRPAMELITTSALYAADVLVTPVCLDKFCRDNLLLVEDKYHHLQEQGVGVEWKIFANKVENKRAQKRTYIDMVERHCWPFMETCISKGAVVENALEYYKPVMKHRSKSQVALDFMDLAMELQEV</sequence>
<feature type="domain" description="AAA" evidence="1">
    <location>
        <begin position="13"/>
        <end position="158"/>
    </location>
</feature>
<dbReference type="Gene3D" id="3.40.50.300">
    <property type="entry name" value="P-loop containing nucleotide triphosphate hydrolases"/>
    <property type="match status" value="1"/>
</dbReference>
<evidence type="ECO:0000313" key="2">
    <source>
        <dbReference type="EMBL" id="VYU18994.1"/>
    </source>
</evidence>
<accession>A0A6N3CTS0</accession>
<protein>
    <submittedName>
        <fullName evidence="2">Sporulation initiation inhibitor protein Soj</fullName>
        <ecNumber evidence="2">3.6.-.-</ecNumber>
    </submittedName>
</protein>
<dbReference type="InterPro" id="IPR027417">
    <property type="entry name" value="P-loop_NTPase"/>
</dbReference>